<dbReference type="CDD" id="cd07821">
    <property type="entry name" value="PYR_PYL_RCAR_like"/>
    <property type="match status" value="1"/>
</dbReference>
<gene>
    <name evidence="1" type="ORF">GOALK_029_00380</name>
</gene>
<dbReference type="Proteomes" id="UP000003558">
    <property type="component" value="Unassembled WGS sequence"/>
</dbReference>
<reference evidence="1 2" key="1">
    <citation type="submission" date="2011-05" db="EMBL/GenBank/DDBJ databases">
        <title>Whole genome shotgun sequence of Gordonia alkanivorans NBRC 16433.</title>
        <authorList>
            <person name="Hosoyama A."/>
            <person name="Nakamura S."/>
            <person name="Takarada H."/>
            <person name="Tsuchikane K."/>
            <person name="Yamazaki S."/>
            <person name="Fujita N."/>
        </authorList>
    </citation>
    <scope>NUCLEOTIDE SEQUENCE [LARGE SCALE GENOMIC DNA]</scope>
    <source>
        <strain evidence="1 2">NBRC 16433</strain>
    </source>
</reference>
<dbReference type="SUPFAM" id="SSF55961">
    <property type="entry name" value="Bet v1-like"/>
    <property type="match status" value="1"/>
</dbReference>
<name>F9VRZ4_9ACTN</name>
<protein>
    <submittedName>
        <fullName evidence="1">Putative polyketide cyclase/dehydrase</fullName>
    </submittedName>
</protein>
<evidence type="ECO:0000313" key="1">
    <source>
        <dbReference type="EMBL" id="GAA11383.1"/>
    </source>
</evidence>
<dbReference type="Gene3D" id="3.30.530.20">
    <property type="match status" value="1"/>
</dbReference>
<organism evidence="1 2">
    <name type="scientific">Gordonia alkanivorans NBRC 16433</name>
    <dbReference type="NCBI Taxonomy" id="1027371"/>
    <lineage>
        <taxon>Bacteria</taxon>
        <taxon>Bacillati</taxon>
        <taxon>Actinomycetota</taxon>
        <taxon>Actinomycetes</taxon>
        <taxon>Mycobacteriales</taxon>
        <taxon>Gordoniaceae</taxon>
        <taxon>Gordonia</taxon>
    </lineage>
</organism>
<dbReference type="EMBL" id="BACI01000029">
    <property type="protein sequence ID" value="GAA11383.1"/>
    <property type="molecule type" value="Genomic_DNA"/>
</dbReference>
<comment type="caution">
    <text evidence="1">The sequence shown here is derived from an EMBL/GenBank/DDBJ whole genome shotgun (WGS) entry which is preliminary data.</text>
</comment>
<evidence type="ECO:0000313" key="2">
    <source>
        <dbReference type="Proteomes" id="UP000003558"/>
    </source>
</evidence>
<sequence>MTATFTLRQNLDCTPEAAWHLLTDPDQMCRWSTAPITPISLGPQDRPDTAGALRMVTLPGGRIRLREVVEYAEFPRTFRYRVYDGGPLLVAHRGEQRVVETSEGVEVQWTVDMTLFPRPLSHLMAWQIRREVQRSLTEMESLARDLDTATLTSPDELPRRTAHNLDDLVSSALEIRVLQQEIADELAGADDPKQWFARVYQYVTETMIEAATGRLELGLTHPDWVLALIPVFHRYYAGNLDAYRNGGVVEDAWQVAWSTCEIVDPDRPHEPVVKGLLAGVAAHIDADLPRALAALHLDRYPDRDLREFRPDYLRLAPVFTVASDRLLADLPRSHKPWWTSIAGRVNTGMRDSLLARTGYDVSRHRVQAFEAAVQRASSQTGPA</sequence>
<dbReference type="AlphaFoldDB" id="F9VRZ4"/>
<dbReference type="Pfam" id="PF19458">
    <property type="entry name" value="DUF5995"/>
    <property type="match status" value="1"/>
</dbReference>
<dbReference type="InterPro" id="IPR019587">
    <property type="entry name" value="Polyketide_cyclase/dehydratase"/>
</dbReference>
<dbReference type="InterPro" id="IPR023393">
    <property type="entry name" value="START-like_dom_sf"/>
</dbReference>
<dbReference type="eggNOG" id="ENOG5032E68">
    <property type="taxonomic scope" value="Bacteria"/>
</dbReference>
<dbReference type="Pfam" id="PF10604">
    <property type="entry name" value="Polyketide_cyc2"/>
    <property type="match status" value="1"/>
</dbReference>
<accession>F9VRZ4</accession>
<dbReference type="STRING" id="1027371.GOALK_029_00380"/>
<dbReference type="InterPro" id="IPR046037">
    <property type="entry name" value="DUF5995"/>
</dbReference>
<dbReference type="RefSeq" id="WP_006357551.1">
    <property type="nucleotide sequence ID" value="NZ_BACI01000029.1"/>
</dbReference>
<proteinExistence type="predicted"/>